<accession>A0A426Z3Z2</accession>
<sequence>MQAQSSHDETRIASETASSAARIATVGEAPLNSSPPTNSIAPPSPSLGTIAGRRPTIPDSGSRISDCTKTFNLVQSPSVDYLPGGDGAESDAVVGGGAGERGGGVVEGVAVGLGAGVLKELREGRGHARVGIAVGAAAAVLWRPEGLARAHARHALAPPAARPRRHHLQVRRAHPVDPVEPQLPPPEHSTLPDPQSPVRQLNLP</sequence>
<name>A0A426Z3Z2_ENSVE</name>
<feature type="compositionally biased region" description="Basic and acidic residues" evidence="1">
    <location>
        <begin position="1"/>
        <end position="12"/>
    </location>
</feature>
<feature type="region of interest" description="Disordered" evidence="1">
    <location>
        <begin position="1"/>
        <end position="63"/>
    </location>
</feature>
<proteinExistence type="predicted"/>
<feature type="compositionally biased region" description="Polar residues" evidence="1">
    <location>
        <begin position="31"/>
        <end position="41"/>
    </location>
</feature>
<evidence type="ECO:0000313" key="2">
    <source>
        <dbReference type="EMBL" id="RRT58678.1"/>
    </source>
</evidence>
<evidence type="ECO:0000256" key="1">
    <source>
        <dbReference type="SAM" id="MobiDB-lite"/>
    </source>
</evidence>
<feature type="compositionally biased region" description="Basic residues" evidence="1">
    <location>
        <begin position="162"/>
        <end position="173"/>
    </location>
</feature>
<evidence type="ECO:0000313" key="3">
    <source>
        <dbReference type="Proteomes" id="UP000287651"/>
    </source>
</evidence>
<gene>
    <name evidence="2" type="ORF">B296_00045912</name>
</gene>
<dbReference type="Proteomes" id="UP000287651">
    <property type="component" value="Unassembled WGS sequence"/>
</dbReference>
<protein>
    <submittedName>
        <fullName evidence="2">Uncharacterized protein</fullName>
    </submittedName>
</protein>
<organism evidence="2 3">
    <name type="scientific">Ensete ventricosum</name>
    <name type="common">Abyssinian banana</name>
    <name type="synonym">Musa ensete</name>
    <dbReference type="NCBI Taxonomy" id="4639"/>
    <lineage>
        <taxon>Eukaryota</taxon>
        <taxon>Viridiplantae</taxon>
        <taxon>Streptophyta</taxon>
        <taxon>Embryophyta</taxon>
        <taxon>Tracheophyta</taxon>
        <taxon>Spermatophyta</taxon>
        <taxon>Magnoliopsida</taxon>
        <taxon>Liliopsida</taxon>
        <taxon>Zingiberales</taxon>
        <taxon>Musaceae</taxon>
        <taxon>Ensete</taxon>
    </lineage>
</organism>
<feature type="region of interest" description="Disordered" evidence="1">
    <location>
        <begin position="156"/>
        <end position="204"/>
    </location>
</feature>
<reference evidence="2 3" key="1">
    <citation type="journal article" date="2014" name="Agronomy (Basel)">
        <title>A Draft Genome Sequence for Ensete ventricosum, the Drought-Tolerant Tree Against Hunger.</title>
        <authorList>
            <person name="Harrison J."/>
            <person name="Moore K.A."/>
            <person name="Paszkiewicz K."/>
            <person name="Jones T."/>
            <person name="Grant M."/>
            <person name="Ambacheew D."/>
            <person name="Muzemil S."/>
            <person name="Studholme D.J."/>
        </authorList>
    </citation>
    <scope>NUCLEOTIDE SEQUENCE [LARGE SCALE GENOMIC DNA]</scope>
</reference>
<comment type="caution">
    <text evidence="2">The sequence shown here is derived from an EMBL/GenBank/DDBJ whole genome shotgun (WGS) entry which is preliminary data.</text>
</comment>
<dbReference type="EMBL" id="AMZH03008565">
    <property type="protein sequence ID" value="RRT58678.1"/>
    <property type="molecule type" value="Genomic_DNA"/>
</dbReference>
<dbReference type="AlphaFoldDB" id="A0A426Z3Z2"/>